<evidence type="ECO:0000256" key="1">
    <source>
        <dbReference type="SAM" id="MobiDB-lite"/>
    </source>
</evidence>
<sequence>MQSNEKIKALEIELQEVKEDNTKQGTNKVDSFYRDLREDNKQNNSNTNKKSGLLSRFFK</sequence>
<proteinExistence type="predicted"/>
<gene>
    <name evidence="2" type="ORF">CW686_10875</name>
</gene>
<feature type="compositionally biased region" description="Low complexity" evidence="1">
    <location>
        <begin position="42"/>
        <end position="51"/>
    </location>
</feature>
<organism evidence="2 3">
    <name type="scientific">Macrococcoides caseolyticum</name>
    <dbReference type="NCBI Taxonomy" id="69966"/>
    <lineage>
        <taxon>Bacteria</taxon>
        <taxon>Bacillati</taxon>
        <taxon>Bacillota</taxon>
        <taxon>Bacilli</taxon>
        <taxon>Bacillales</taxon>
        <taxon>Staphylococcaceae</taxon>
        <taxon>Macrococcoides</taxon>
    </lineage>
</organism>
<comment type="caution">
    <text evidence="2">The sequence shown here is derived from an EMBL/GenBank/DDBJ whole genome shotgun (WGS) entry which is preliminary data.</text>
</comment>
<evidence type="ECO:0008006" key="4">
    <source>
        <dbReference type="Google" id="ProtNLM"/>
    </source>
</evidence>
<feature type="region of interest" description="Disordered" evidence="1">
    <location>
        <begin position="16"/>
        <end position="59"/>
    </location>
</feature>
<name>A0A855GUD9_9STAP</name>
<dbReference type="Proteomes" id="UP000233482">
    <property type="component" value="Unassembled WGS sequence"/>
</dbReference>
<dbReference type="EMBL" id="PIXC01000031">
    <property type="protein sequence ID" value="PKE25332.1"/>
    <property type="molecule type" value="Genomic_DNA"/>
</dbReference>
<feature type="compositionally biased region" description="Basic and acidic residues" evidence="1">
    <location>
        <begin position="31"/>
        <end position="41"/>
    </location>
</feature>
<reference evidence="2 3" key="1">
    <citation type="submission" date="2017-12" db="EMBL/GenBank/DDBJ databases">
        <title>Genomics of Macrococcus caseolyticus.</title>
        <authorList>
            <person name="MacFadyen A.C."/>
            <person name="Paterson G.K."/>
        </authorList>
    </citation>
    <scope>NUCLEOTIDE SEQUENCE [LARGE SCALE GENOMIC DNA]</scope>
    <source>
        <strain evidence="2 3">5788_EF188</strain>
    </source>
</reference>
<dbReference type="AlphaFoldDB" id="A0A855GUD9"/>
<dbReference type="RefSeq" id="WP_041636078.1">
    <property type="nucleotide sequence ID" value="NZ_CABFNV010000003.1"/>
</dbReference>
<protein>
    <recommendedName>
        <fullName evidence="4">DUF536 domain-containing protein</fullName>
    </recommendedName>
</protein>
<evidence type="ECO:0000313" key="3">
    <source>
        <dbReference type="Proteomes" id="UP000233482"/>
    </source>
</evidence>
<evidence type="ECO:0000313" key="2">
    <source>
        <dbReference type="EMBL" id="PKE25332.1"/>
    </source>
</evidence>
<accession>A0A855GUD9</accession>